<keyword evidence="10" id="KW-0406">Ion transport</keyword>
<evidence type="ECO:0000256" key="1">
    <source>
        <dbReference type="ARBA" id="ARBA00004651"/>
    </source>
</evidence>
<dbReference type="InterPro" id="IPR001734">
    <property type="entry name" value="Na/solute_symporter"/>
</dbReference>
<evidence type="ECO:0000256" key="2">
    <source>
        <dbReference type="ARBA" id="ARBA00006434"/>
    </source>
</evidence>
<keyword evidence="4" id="KW-1003">Cell membrane</keyword>
<keyword evidence="3" id="KW-0813">Transport</keyword>
<feature type="chain" id="PRO_5044088474" evidence="13">
    <location>
        <begin position="20"/>
        <end position="239"/>
    </location>
</feature>
<evidence type="ECO:0000313" key="16">
    <source>
        <dbReference type="Proteomes" id="UP000324392"/>
    </source>
</evidence>
<feature type="transmembrane region" description="Helical" evidence="12">
    <location>
        <begin position="35"/>
        <end position="54"/>
    </location>
</feature>
<evidence type="ECO:0000256" key="4">
    <source>
        <dbReference type="ARBA" id="ARBA00022475"/>
    </source>
</evidence>
<keyword evidence="5 12" id="KW-0812">Transmembrane</keyword>
<evidence type="ECO:0000313" key="14">
    <source>
        <dbReference type="EMBL" id="BBI92652.1"/>
    </source>
</evidence>
<evidence type="ECO:0000256" key="3">
    <source>
        <dbReference type="ARBA" id="ARBA00022448"/>
    </source>
</evidence>
<feature type="transmembrane region" description="Helical" evidence="12">
    <location>
        <begin position="75"/>
        <end position="97"/>
    </location>
</feature>
<evidence type="ECO:0000256" key="6">
    <source>
        <dbReference type="ARBA" id="ARBA00022847"/>
    </source>
</evidence>
<comment type="subcellular location">
    <subcellularLocation>
        <location evidence="1">Cell membrane</location>
        <topology evidence="1">Multi-pass membrane protein</topology>
    </subcellularLocation>
</comment>
<dbReference type="Gene3D" id="1.20.1730.10">
    <property type="entry name" value="Sodium/glucose cotransporter"/>
    <property type="match status" value="1"/>
</dbReference>
<evidence type="ECO:0000256" key="13">
    <source>
        <dbReference type="SAM" id="SignalP"/>
    </source>
</evidence>
<dbReference type="PANTHER" id="PTHR48086:SF6">
    <property type="entry name" value="CATION_ACETATE SYMPORTER ACTP"/>
    <property type="match status" value="1"/>
</dbReference>
<feature type="transmembrane region" description="Helical" evidence="12">
    <location>
        <begin position="148"/>
        <end position="167"/>
    </location>
</feature>
<keyword evidence="8" id="KW-0915">Sodium</keyword>
<keyword evidence="7 12" id="KW-1133">Transmembrane helix</keyword>
<evidence type="ECO:0000313" key="15">
    <source>
        <dbReference type="EMBL" id="BBI92968.1"/>
    </source>
</evidence>
<proteinExistence type="inferred from homology"/>
<dbReference type="GO" id="GO:0015293">
    <property type="term" value="F:symporter activity"/>
    <property type="evidence" value="ECO:0007669"/>
    <property type="project" value="UniProtKB-KW"/>
</dbReference>
<reference evidence="14 16" key="1">
    <citation type="submission" date="2019-03" db="EMBL/GenBank/DDBJ databases">
        <title>The genome sequence of Candidatus Serratia symbiotica strain IS.</title>
        <authorList>
            <person name="Nikoh N."/>
            <person name="Koga R."/>
            <person name="Oshima K."/>
            <person name="Hattori M."/>
            <person name="Fukatsu T."/>
        </authorList>
    </citation>
    <scope>NUCLEOTIDE SEQUENCE [LARGE SCALE GENOMIC DNA]</scope>
    <source>
        <strain evidence="14 16">IS</strain>
    </source>
</reference>
<evidence type="ECO:0000256" key="12">
    <source>
        <dbReference type="SAM" id="Phobius"/>
    </source>
</evidence>
<evidence type="ECO:0000256" key="7">
    <source>
        <dbReference type="ARBA" id="ARBA00022989"/>
    </source>
</evidence>
<gene>
    <name evidence="14" type="primary">actP</name>
    <name evidence="14" type="ORF">SSYIS1_24720</name>
    <name evidence="15" type="ORF">SSYIS1_29480</name>
</gene>
<protein>
    <submittedName>
        <fullName evidence="14">Acetate transporter</fullName>
    </submittedName>
</protein>
<sequence length="239" mass="25909">MKPLLSAAALLMLSGLTYADTISGEVHRQPLNIQAIMMFVLFVGATLYITYWASKRTRSRQDYYTAGGRITGLQNGLAIAGDFMSAASFLGISALVYTSGYDGLIYSIGFLIGWPIILFLIAERLRNLGRYTFADVVSYRLKQKPIRTLSACGSLVVVALYLIAQMVGAGKLIQLLFGLHSHLPDIAAGEGPSAGFPAHSPSGRCQATPNVFPTLSFHLHRPRPFTLGNTQSKKPHAFA</sequence>
<evidence type="ECO:0000256" key="5">
    <source>
        <dbReference type="ARBA" id="ARBA00022692"/>
    </source>
</evidence>
<dbReference type="GO" id="GO:0005886">
    <property type="term" value="C:plasma membrane"/>
    <property type="evidence" value="ECO:0007669"/>
    <property type="project" value="UniProtKB-SubCell"/>
</dbReference>
<dbReference type="AlphaFoldDB" id="A0A455VI33"/>
<keyword evidence="9 12" id="KW-0472">Membrane</keyword>
<dbReference type="GO" id="GO:0015123">
    <property type="term" value="F:acetate transmembrane transporter activity"/>
    <property type="evidence" value="ECO:0007669"/>
    <property type="project" value="TreeGrafter"/>
</dbReference>
<keyword evidence="6" id="KW-0769">Symport</keyword>
<dbReference type="GO" id="GO:0006847">
    <property type="term" value="P:plasma membrane acetate transport"/>
    <property type="evidence" value="ECO:0007669"/>
    <property type="project" value="TreeGrafter"/>
</dbReference>
<evidence type="ECO:0000256" key="8">
    <source>
        <dbReference type="ARBA" id="ARBA00023053"/>
    </source>
</evidence>
<organism evidence="14 16">
    <name type="scientific">Serratia symbiotica</name>
    <dbReference type="NCBI Taxonomy" id="138074"/>
    <lineage>
        <taxon>Bacteria</taxon>
        <taxon>Pseudomonadati</taxon>
        <taxon>Pseudomonadota</taxon>
        <taxon>Gammaproteobacteria</taxon>
        <taxon>Enterobacterales</taxon>
        <taxon>Yersiniaceae</taxon>
        <taxon>Serratia</taxon>
    </lineage>
</organism>
<comment type="similarity">
    <text evidence="2 11">Belongs to the sodium:solute symporter (SSF) (TC 2.A.21) family.</text>
</comment>
<dbReference type="EMBL" id="AP019531">
    <property type="protein sequence ID" value="BBI92652.1"/>
    <property type="molecule type" value="Genomic_DNA"/>
</dbReference>
<evidence type="ECO:0000256" key="10">
    <source>
        <dbReference type="ARBA" id="ARBA00023201"/>
    </source>
</evidence>
<name>A0A455VI33_9GAMM</name>
<dbReference type="Proteomes" id="UP000324392">
    <property type="component" value="Chromosome"/>
</dbReference>
<accession>A0A455VI33</accession>
<dbReference type="GO" id="GO:0006814">
    <property type="term" value="P:sodium ion transport"/>
    <property type="evidence" value="ECO:0007669"/>
    <property type="project" value="UniProtKB-KW"/>
</dbReference>
<feature type="signal peptide" evidence="13">
    <location>
        <begin position="1"/>
        <end position="19"/>
    </location>
</feature>
<dbReference type="Pfam" id="PF00474">
    <property type="entry name" value="SSF"/>
    <property type="match status" value="1"/>
</dbReference>
<keyword evidence="10" id="KW-0739">Sodium transport</keyword>
<evidence type="ECO:0000256" key="9">
    <source>
        <dbReference type="ARBA" id="ARBA00023136"/>
    </source>
</evidence>
<dbReference type="PROSITE" id="PS50283">
    <property type="entry name" value="NA_SOLUT_SYMP_3"/>
    <property type="match status" value="1"/>
</dbReference>
<dbReference type="PANTHER" id="PTHR48086">
    <property type="entry name" value="SODIUM/PROLINE SYMPORTER-RELATED"/>
    <property type="match status" value="1"/>
</dbReference>
<keyword evidence="13" id="KW-0732">Signal</keyword>
<dbReference type="InterPro" id="IPR050277">
    <property type="entry name" value="Sodium:Solute_Symporter"/>
</dbReference>
<feature type="transmembrane region" description="Helical" evidence="12">
    <location>
        <begin position="103"/>
        <end position="122"/>
    </location>
</feature>
<dbReference type="InterPro" id="IPR038377">
    <property type="entry name" value="Na/Glc_symporter_sf"/>
</dbReference>
<evidence type="ECO:0000256" key="11">
    <source>
        <dbReference type="RuleBase" id="RU362091"/>
    </source>
</evidence>
<dbReference type="EMBL" id="AP019531">
    <property type="protein sequence ID" value="BBI92968.1"/>
    <property type="molecule type" value="Genomic_DNA"/>
</dbReference>